<dbReference type="Pfam" id="PF21365">
    <property type="entry name" value="Glyco_hydro_31_3rd"/>
    <property type="match status" value="1"/>
</dbReference>
<dbReference type="SUPFAM" id="SSF51445">
    <property type="entry name" value="(Trans)glycosidases"/>
    <property type="match status" value="1"/>
</dbReference>
<evidence type="ECO:0000313" key="8">
    <source>
        <dbReference type="Proteomes" id="UP000045706"/>
    </source>
</evidence>
<keyword evidence="3 4" id="KW-0326">Glycosidase</keyword>
<dbReference type="EMBL" id="CVQI01008335">
    <property type="protein sequence ID" value="CRK17842.1"/>
    <property type="molecule type" value="Genomic_DNA"/>
</dbReference>
<dbReference type="InterPro" id="IPR000322">
    <property type="entry name" value="Glyco_hydro_31_TIM"/>
</dbReference>
<dbReference type="GO" id="GO:0004553">
    <property type="term" value="F:hydrolase activity, hydrolyzing O-glycosyl compounds"/>
    <property type="evidence" value="ECO:0007669"/>
    <property type="project" value="InterPro"/>
</dbReference>
<feature type="domain" description="Glycoside hydrolase family 31 TIM barrel" evidence="5">
    <location>
        <begin position="105"/>
        <end position="184"/>
    </location>
</feature>
<dbReference type="Proteomes" id="UP000045706">
    <property type="component" value="Unassembled WGS sequence"/>
</dbReference>
<evidence type="ECO:0000256" key="1">
    <source>
        <dbReference type="ARBA" id="ARBA00007806"/>
    </source>
</evidence>
<protein>
    <recommendedName>
        <fullName evidence="9">Glycoside hydrolase family 31 N-terminal domain-containing protein</fullName>
    </recommendedName>
</protein>
<dbReference type="InterPro" id="IPR048395">
    <property type="entry name" value="Glyco_hydro_31_C"/>
</dbReference>
<proteinExistence type="inferred from homology"/>
<evidence type="ECO:0000256" key="2">
    <source>
        <dbReference type="ARBA" id="ARBA00022801"/>
    </source>
</evidence>
<comment type="similarity">
    <text evidence="1 4">Belongs to the glycosyl hydrolase 31 family.</text>
</comment>
<dbReference type="Gene3D" id="2.60.40.1180">
    <property type="entry name" value="Golgi alpha-mannosidase II"/>
    <property type="match status" value="2"/>
</dbReference>
<dbReference type="PANTHER" id="PTHR43053:SF4">
    <property type="entry name" value="MYOGENESIS-REGULATING GLYCOSIDASE"/>
    <property type="match status" value="1"/>
</dbReference>
<reference evidence="8" key="1">
    <citation type="submission" date="2015-05" db="EMBL/GenBank/DDBJ databases">
        <authorList>
            <person name="Fogelqvist Johan"/>
        </authorList>
    </citation>
    <scope>NUCLEOTIDE SEQUENCE [LARGE SCALE GENOMIC DNA]</scope>
</reference>
<feature type="domain" description="Glycosyl hydrolase family 31 C-terminal" evidence="6">
    <location>
        <begin position="199"/>
        <end position="280"/>
    </location>
</feature>
<name>A0A0G4L743_VERLO</name>
<dbReference type="PANTHER" id="PTHR43053">
    <property type="entry name" value="GLYCOSIDASE FAMILY 31"/>
    <property type="match status" value="1"/>
</dbReference>
<accession>A0A0G4L743</accession>
<dbReference type="InterPro" id="IPR013780">
    <property type="entry name" value="Glyco_hydro_b"/>
</dbReference>
<dbReference type="SUPFAM" id="SSF51011">
    <property type="entry name" value="Glycosyl hydrolase domain"/>
    <property type="match status" value="1"/>
</dbReference>
<dbReference type="InterPro" id="IPR011013">
    <property type="entry name" value="Gal_mutarotase_sf_dom"/>
</dbReference>
<organism evidence="7 8">
    <name type="scientific">Verticillium longisporum</name>
    <name type="common">Verticillium dahliae var. longisporum</name>
    <dbReference type="NCBI Taxonomy" id="100787"/>
    <lineage>
        <taxon>Eukaryota</taxon>
        <taxon>Fungi</taxon>
        <taxon>Dikarya</taxon>
        <taxon>Ascomycota</taxon>
        <taxon>Pezizomycotina</taxon>
        <taxon>Sordariomycetes</taxon>
        <taxon>Hypocreomycetidae</taxon>
        <taxon>Glomerellales</taxon>
        <taxon>Plectosphaerellaceae</taxon>
        <taxon>Verticillium</taxon>
    </lineage>
</organism>
<dbReference type="GO" id="GO:0005975">
    <property type="term" value="P:carbohydrate metabolic process"/>
    <property type="evidence" value="ECO:0007669"/>
    <property type="project" value="InterPro"/>
</dbReference>
<evidence type="ECO:0000313" key="7">
    <source>
        <dbReference type="EMBL" id="CRK17842.1"/>
    </source>
</evidence>
<evidence type="ECO:0000256" key="4">
    <source>
        <dbReference type="RuleBase" id="RU361185"/>
    </source>
</evidence>
<evidence type="ECO:0008006" key="9">
    <source>
        <dbReference type="Google" id="ProtNLM"/>
    </source>
</evidence>
<evidence type="ECO:0000259" key="6">
    <source>
        <dbReference type="Pfam" id="PF21365"/>
    </source>
</evidence>
<dbReference type="InterPro" id="IPR017853">
    <property type="entry name" value="GH"/>
</dbReference>
<dbReference type="AlphaFoldDB" id="A0A0G4L743"/>
<sequence length="347" mass="38435">MPRFRDGMWLPAENMWVEHAEQVYYTNEKPDGKGLNLLCPTKTIESRGHTLNRSTITMDVNAEADGIISVEATHWAGAQIKGPHFELFPQGRPEVTAAISTSDKGTTGFSFWSCDIGGFEGKPPAWIYKRWVAMGLLCSHSRLHGSSSYRVPWVMDDDDQSEEGCSRTLAKWTTLKGRLMPYLFAEAQASIAQGLPLSLRAMCIEFPDDPTSWYLDRQFMVGPSILAAPIFEESGEVEFYLPKGKWTSYFTGETRDGPGWFTETHGFGTLPLYVRENTVLVLGSEKAIGAVYDYTEDVEVRLYGAQEGAKASLVDNDGNEVGILEVGADGEVKDTSALKGEFTVKKV</sequence>
<dbReference type="Gene3D" id="3.20.20.80">
    <property type="entry name" value="Glycosidases"/>
    <property type="match status" value="1"/>
</dbReference>
<dbReference type="Pfam" id="PF01055">
    <property type="entry name" value="Glyco_hydro_31_2nd"/>
    <property type="match status" value="1"/>
</dbReference>
<dbReference type="GO" id="GO:0030246">
    <property type="term" value="F:carbohydrate binding"/>
    <property type="evidence" value="ECO:0007669"/>
    <property type="project" value="InterPro"/>
</dbReference>
<dbReference type="SUPFAM" id="SSF74650">
    <property type="entry name" value="Galactose mutarotase-like"/>
    <property type="match status" value="1"/>
</dbReference>
<evidence type="ECO:0000259" key="5">
    <source>
        <dbReference type="Pfam" id="PF01055"/>
    </source>
</evidence>
<evidence type="ECO:0000256" key="3">
    <source>
        <dbReference type="ARBA" id="ARBA00023295"/>
    </source>
</evidence>
<keyword evidence="2 4" id="KW-0378">Hydrolase</keyword>
<dbReference type="SUPFAM" id="SSF117125">
    <property type="entry name" value="Putative glucosidase YicI, C-terminal domain"/>
    <property type="match status" value="1"/>
</dbReference>
<gene>
    <name evidence="7" type="ORF">BN1723_011409</name>
</gene>
<dbReference type="InterPro" id="IPR050985">
    <property type="entry name" value="Alpha-glycosidase_related"/>
</dbReference>